<dbReference type="SMART" id="SM00542">
    <property type="entry name" value="FYRC"/>
    <property type="match status" value="1"/>
</dbReference>
<name>A0ABD1KAC5_9TELE</name>
<dbReference type="GO" id="GO:0005634">
    <property type="term" value="C:nucleus"/>
    <property type="evidence" value="ECO:0007669"/>
    <property type="project" value="UniProtKB-SubCell"/>
</dbReference>
<comment type="caution">
    <text evidence="7">The sequence shown here is derived from an EMBL/GenBank/DDBJ whole genome shotgun (WGS) entry which is preliminary data.</text>
</comment>
<feature type="compositionally biased region" description="Low complexity" evidence="5">
    <location>
        <begin position="123"/>
        <end position="141"/>
    </location>
</feature>
<evidence type="ECO:0000313" key="7">
    <source>
        <dbReference type="EMBL" id="KAL2096065.1"/>
    </source>
</evidence>
<evidence type="ECO:0000256" key="1">
    <source>
        <dbReference type="ARBA" id="ARBA00004123"/>
    </source>
</evidence>
<evidence type="ECO:0000259" key="6">
    <source>
        <dbReference type="PROSITE" id="PS51913"/>
    </source>
</evidence>
<dbReference type="PROSITE" id="PS51542">
    <property type="entry name" value="FYRN"/>
    <property type="match status" value="1"/>
</dbReference>
<dbReference type="Pfam" id="PF05964">
    <property type="entry name" value="FYRN"/>
    <property type="match status" value="1"/>
</dbReference>
<dbReference type="Pfam" id="PF24237">
    <property type="entry name" value="INO80E"/>
    <property type="match status" value="1"/>
</dbReference>
<feature type="region of interest" description="Disordered" evidence="5">
    <location>
        <begin position="244"/>
        <end position="292"/>
    </location>
</feature>
<dbReference type="InterPro" id="IPR040092">
    <property type="entry name" value="TBRG1"/>
</dbReference>
<accession>A0ABD1KAC5</accession>
<feature type="compositionally biased region" description="Basic and acidic residues" evidence="5">
    <location>
        <begin position="264"/>
        <end position="280"/>
    </location>
</feature>
<keyword evidence="4" id="KW-0175">Coiled coil</keyword>
<dbReference type="Pfam" id="PF05066">
    <property type="entry name" value="HARE-HTH"/>
    <property type="match status" value="1"/>
</dbReference>
<dbReference type="InterPro" id="IPR007759">
    <property type="entry name" value="Asxl_HARE-HTH"/>
</dbReference>
<feature type="region of interest" description="Disordered" evidence="5">
    <location>
        <begin position="123"/>
        <end position="158"/>
    </location>
</feature>
<dbReference type="AlphaFoldDB" id="A0ABD1KAC5"/>
<evidence type="ECO:0000256" key="3">
    <source>
        <dbReference type="ARBA" id="ARBA00023242"/>
    </source>
</evidence>
<dbReference type="PROSITE" id="PS51543">
    <property type="entry name" value="FYRC"/>
    <property type="match status" value="1"/>
</dbReference>
<evidence type="ECO:0000313" key="8">
    <source>
        <dbReference type="Proteomes" id="UP001591681"/>
    </source>
</evidence>
<dbReference type="InterPro" id="IPR003888">
    <property type="entry name" value="FYrich_N"/>
</dbReference>
<feature type="region of interest" description="Disordered" evidence="5">
    <location>
        <begin position="479"/>
        <end position="522"/>
    </location>
</feature>
<dbReference type="PROSITE" id="PS51913">
    <property type="entry name" value="HTH_HARE"/>
    <property type="match status" value="1"/>
</dbReference>
<reference evidence="7 8" key="1">
    <citation type="submission" date="2024-09" db="EMBL/GenBank/DDBJ databases">
        <title>A chromosome-level genome assembly of Gray's grenadier anchovy, Coilia grayii.</title>
        <authorList>
            <person name="Fu Z."/>
        </authorList>
    </citation>
    <scope>NUCLEOTIDE SEQUENCE [LARGE SCALE GENOMIC DNA]</scope>
    <source>
        <strain evidence="7">G4</strain>
        <tissue evidence="7">Muscle</tissue>
    </source>
</reference>
<dbReference type="PANTHER" id="PTHR22715">
    <property type="entry name" value="TRANSFORMING GROWTH FACTOR BETA REGULATED GENE 1"/>
    <property type="match status" value="1"/>
</dbReference>
<evidence type="ECO:0000256" key="2">
    <source>
        <dbReference type="ARBA" id="ARBA00023163"/>
    </source>
</evidence>
<protein>
    <recommendedName>
        <fullName evidence="6">HTH HARE-type domain-containing protein</fullName>
    </recommendedName>
</protein>
<evidence type="ECO:0000256" key="4">
    <source>
        <dbReference type="SAM" id="Coils"/>
    </source>
</evidence>
<keyword evidence="3" id="KW-0539">Nucleus</keyword>
<dbReference type="Gene3D" id="3.30.160.360">
    <property type="match status" value="1"/>
</dbReference>
<dbReference type="Proteomes" id="UP001591681">
    <property type="component" value="Unassembled WGS sequence"/>
</dbReference>
<dbReference type="SMART" id="SM00541">
    <property type="entry name" value="FYRN"/>
    <property type="match status" value="1"/>
</dbReference>
<dbReference type="EMBL" id="JBHFQA010000007">
    <property type="protein sequence ID" value="KAL2096065.1"/>
    <property type="molecule type" value="Genomic_DNA"/>
</dbReference>
<comment type="subcellular location">
    <subcellularLocation>
        <location evidence="1">Nucleus</location>
    </subcellularLocation>
</comment>
<dbReference type="InterPro" id="IPR056515">
    <property type="entry name" value="INO80E_N"/>
</dbReference>
<feature type="compositionally biased region" description="Polar residues" evidence="5">
    <location>
        <begin position="507"/>
        <end position="522"/>
    </location>
</feature>
<dbReference type="InterPro" id="IPR003889">
    <property type="entry name" value="FYrich_C"/>
</dbReference>
<organism evidence="7 8">
    <name type="scientific">Coilia grayii</name>
    <name type="common">Gray's grenadier anchovy</name>
    <dbReference type="NCBI Taxonomy" id="363190"/>
    <lineage>
        <taxon>Eukaryota</taxon>
        <taxon>Metazoa</taxon>
        <taxon>Chordata</taxon>
        <taxon>Craniata</taxon>
        <taxon>Vertebrata</taxon>
        <taxon>Euteleostomi</taxon>
        <taxon>Actinopterygii</taxon>
        <taxon>Neopterygii</taxon>
        <taxon>Teleostei</taxon>
        <taxon>Clupei</taxon>
        <taxon>Clupeiformes</taxon>
        <taxon>Clupeoidei</taxon>
        <taxon>Engraulidae</taxon>
        <taxon>Coilinae</taxon>
        <taxon>Coilia</taxon>
    </lineage>
</organism>
<keyword evidence="2" id="KW-0804">Transcription</keyword>
<feature type="coiled-coil region" evidence="4">
    <location>
        <begin position="177"/>
        <end position="204"/>
    </location>
</feature>
<feature type="domain" description="HTH HARE-type" evidence="6">
    <location>
        <begin position="42"/>
        <end position="112"/>
    </location>
</feature>
<gene>
    <name evidence="7" type="ORF">ACEWY4_008213</name>
</gene>
<keyword evidence="8" id="KW-1185">Reference proteome</keyword>
<dbReference type="Pfam" id="PF05965">
    <property type="entry name" value="FYRC"/>
    <property type="match status" value="1"/>
</dbReference>
<proteinExistence type="predicted"/>
<sequence length="522" mass="56710">MEPDSQSSYSLFPALDSMTGLVETSDTLETEQTSDVADKPNLTWLDAAQIVLEEAGRPMHIKEIKQRIIDRGLVQSNAKSSLEAVMYRETQKGSRRFKRIESRNGVFALLTDDERQQALQAAFSGAGSGGPSMPSPTAGAPEVRPKTKKNARKNQNEKYRLKYMRLRKAARAMIFENAALCDEVAHLEEKFVRAKEERRFLLKTLLQYQSVSDTEFGSGPSGGAHTTASFNSCGAGPSVTPGVHSLGPGACPADEAAPKKPKKERKERGGRENGREEVPRKMSKKRKVAEGGARRLVQPIPLDSTGRPVFPIVLGGLTVYSLGEIITDRVHFHDESAIYPAGFCSTRVFASMKSPDQQCLYTCQIKDGGTGPQFEIVPEDDPQNAIVASSALACHTNLLKAIMTIRGKPLGAIVPSGADFFGYSHPTIQNLIQSCPGARKCSNYRWVRFEVCRPGDGQVPHTLAEDDASVNFEAFQRQQQGYNGSPSPEHPAGAVPGQPSTGPHHLSSATLPSAVSLSQFNT</sequence>
<evidence type="ECO:0000256" key="5">
    <source>
        <dbReference type="SAM" id="MobiDB-lite"/>
    </source>
</evidence>
<dbReference type="PANTHER" id="PTHR22715:SF0">
    <property type="entry name" value="TRANSFORMING GROWTH FACTOR BETA REGULATOR 1"/>
    <property type="match status" value="1"/>
</dbReference>